<dbReference type="RefSeq" id="WP_067762323.1">
    <property type="nucleotide sequence ID" value="NZ_CP183909.1"/>
</dbReference>
<evidence type="ECO:0000313" key="1">
    <source>
        <dbReference type="EMBL" id="OBX29658.1"/>
    </source>
</evidence>
<name>A0A1A7RE02_9GAMM</name>
<dbReference type="InterPro" id="IPR008886">
    <property type="entry name" value="UPF0227/Esterase_YqiA"/>
</dbReference>
<dbReference type="Pfam" id="PF05728">
    <property type="entry name" value="UPF0227"/>
    <property type="match status" value="1"/>
</dbReference>
<evidence type="ECO:0000313" key="2">
    <source>
        <dbReference type="Proteomes" id="UP000185753"/>
    </source>
</evidence>
<gene>
    <name evidence="1" type="ORF">A9J31_12265</name>
</gene>
<dbReference type="AlphaFoldDB" id="A0A1A7RE02"/>
<dbReference type="OrthoDB" id="6708400at2"/>
<dbReference type="EMBL" id="LZDS01000004">
    <property type="protein sequence ID" value="OBX29658.1"/>
    <property type="molecule type" value="Genomic_DNA"/>
</dbReference>
<proteinExistence type="predicted"/>
<dbReference type="Gene3D" id="3.40.50.1820">
    <property type="entry name" value="alpha/beta hydrolase"/>
    <property type="match status" value="1"/>
</dbReference>
<dbReference type="PANTHER" id="PTHR35602">
    <property type="entry name" value="ESTERASE YQIA-RELATED"/>
    <property type="match status" value="1"/>
</dbReference>
<keyword evidence="2" id="KW-1185">Reference proteome</keyword>
<organism evidence="1 2">
    <name type="scientific">Acinetobacter gandensis</name>
    <dbReference type="NCBI Taxonomy" id="1443941"/>
    <lineage>
        <taxon>Bacteria</taxon>
        <taxon>Pseudomonadati</taxon>
        <taxon>Pseudomonadota</taxon>
        <taxon>Gammaproteobacteria</taxon>
        <taxon>Moraxellales</taxon>
        <taxon>Moraxellaceae</taxon>
        <taxon>Acinetobacter</taxon>
    </lineage>
</organism>
<reference evidence="2" key="1">
    <citation type="submission" date="2016-06" db="EMBL/GenBank/DDBJ databases">
        <authorList>
            <person name="Radolfova-Krizova L."/>
            <person name="Nemec A."/>
        </authorList>
    </citation>
    <scope>NUCLEOTIDE SEQUENCE [LARGE SCALE GENOMIC DNA]</scope>
    <source>
        <strain evidence="2">ANC 4275</strain>
    </source>
</reference>
<sequence length="169" mass="19665">MTVSSSKILFLHGLDSSRESTKFHAIDAKHKFCIEVDYRNLNFQTVADFYHESIEKIRPDIIVGHSLGGYWALKMSLFHRIPCVIANPSLYPDFRDDYPAINDADLDHDIPQIAYLELGDEILDMHRVEHQLEDYMQIQSVQGGHHRLACPENINQLIQLIEENYLHQY</sequence>
<protein>
    <submittedName>
        <fullName evidence="1">Esterase</fullName>
    </submittedName>
</protein>
<dbReference type="SUPFAM" id="SSF53474">
    <property type="entry name" value="alpha/beta-Hydrolases"/>
    <property type="match status" value="1"/>
</dbReference>
<comment type="caution">
    <text evidence="1">The sequence shown here is derived from an EMBL/GenBank/DDBJ whole genome shotgun (WGS) entry which is preliminary data.</text>
</comment>
<accession>A0A1A7RE02</accession>
<dbReference type="PANTHER" id="PTHR35602:SF3">
    <property type="entry name" value="ESTERASE YQIA"/>
    <property type="match status" value="1"/>
</dbReference>
<dbReference type="Proteomes" id="UP000185753">
    <property type="component" value="Unassembled WGS sequence"/>
</dbReference>
<dbReference type="InterPro" id="IPR029058">
    <property type="entry name" value="AB_hydrolase_fold"/>
</dbReference>